<comment type="caution">
    <text evidence="1">The sequence shown here is derived from an EMBL/GenBank/DDBJ whole genome shotgun (WGS) entry which is preliminary data.</text>
</comment>
<evidence type="ECO:0000313" key="1">
    <source>
        <dbReference type="EMBL" id="OGG35186.1"/>
    </source>
</evidence>
<accession>A0A1F6BE13</accession>
<name>A0A1F6BE13_9BACT</name>
<reference evidence="1 2" key="1">
    <citation type="journal article" date="2016" name="Nat. Commun.">
        <title>Thousands of microbial genomes shed light on interconnected biogeochemical processes in an aquifer system.</title>
        <authorList>
            <person name="Anantharaman K."/>
            <person name="Brown C.T."/>
            <person name="Hug L.A."/>
            <person name="Sharon I."/>
            <person name="Castelle C.J."/>
            <person name="Probst A.J."/>
            <person name="Thomas B.C."/>
            <person name="Singh A."/>
            <person name="Wilkins M.J."/>
            <person name="Karaoz U."/>
            <person name="Brodie E.L."/>
            <person name="Williams K.H."/>
            <person name="Hubbard S.S."/>
            <person name="Banfield J.F."/>
        </authorList>
    </citation>
    <scope>NUCLEOTIDE SEQUENCE [LARGE SCALE GENOMIC DNA]</scope>
</reference>
<proteinExistence type="predicted"/>
<dbReference type="EMBL" id="MFKE01000017">
    <property type="protein sequence ID" value="OGG35186.1"/>
    <property type="molecule type" value="Genomic_DNA"/>
</dbReference>
<gene>
    <name evidence="1" type="ORF">A2363_03890</name>
</gene>
<organism evidence="1 2">
    <name type="scientific">Candidatus Gottesmanbacteria bacterium RIFOXYB1_FULL_47_11</name>
    <dbReference type="NCBI Taxonomy" id="1798401"/>
    <lineage>
        <taxon>Bacteria</taxon>
        <taxon>Candidatus Gottesmaniibacteriota</taxon>
    </lineage>
</organism>
<dbReference type="AlphaFoldDB" id="A0A1F6BE13"/>
<dbReference type="STRING" id="1798401.A2363_03890"/>
<evidence type="ECO:0000313" key="2">
    <source>
        <dbReference type="Proteomes" id="UP000176186"/>
    </source>
</evidence>
<protein>
    <submittedName>
        <fullName evidence="1">Uncharacterized protein</fullName>
    </submittedName>
</protein>
<dbReference type="Proteomes" id="UP000176186">
    <property type="component" value="Unassembled WGS sequence"/>
</dbReference>
<sequence>MAKRIGIILLSLFILLIIAWRIDRTFFHPYQPEREAQIRDDVTTLKFTVPKTEEACLAAGGLWEKPGPRPAEECNLPTKDAGKLCESSNVCEGVCLADLTSDQLSQGMRGKMFKTRGVCSPVIKIYGCRGYVYRGWASVVCVD</sequence>